<proteinExistence type="predicted"/>
<name>A0A1H0L7S8_9GAMM</name>
<reference evidence="2" key="1">
    <citation type="submission" date="2016-10" db="EMBL/GenBank/DDBJ databases">
        <authorList>
            <person name="Varghese N."/>
            <person name="Submissions S."/>
        </authorList>
    </citation>
    <scope>NUCLEOTIDE SEQUENCE [LARGE SCALE GENOMIC DNA]</scope>
    <source>
        <strain evidence="2">CGMCC 1.6444</strain>
    </source>
</reference>
<dbReference type="STRING" id="419597.SAMN04487957_10942"/>
<evidence type="ECO:0000313" key="1">
    <source>
        <dbReference type="EMBL" id="SDO64165.1"/>
    </source>
</evidence>
<protein>
    <submittedName>
        <fullName evidence="1">Uncharacterized protein</fullName>
    </submittedName>
</protein>
<evidence type="ECO:0000313" key="2">
    <source>
        <dbReference type="Proteomes" id="UP000199075"/>
    </source>
</evidence>
<dbReference type="Pfam" id="PF20104">
    <property type="entry name" value="DUF6494"/>
    <property type="match status" value="1"/>
</dbReference>
<organism evidence="1 2">
    <name type="scientific">Halomonas shengliensis</name>
    <dbReference type="NCBI Taxonomy" id="419597"/>
    <lineage>
        <taxon>Bacteria</taxon>
        <taxon>Pseudomonadati</taxon>
        <taxon>Pseudomonadota</taxon>
        <taxon>Gammaproteobacteria</taxon>
        <taxon>Oceanospirillales</taxon>
        <taxon>Halomonadaceae</taxon>
        <taxon>Halomonas</taxon>
    </lineage>
</organism>
<gene>
    <name evidence="1" type="ORF">SAMN04487957_10942</name>
</gene>
<dbReference type="Proteomes" id="UP000199075">
    <property type="component" value="Unassembled WGS sequence"/>
</dbReference>
<accession>A0A1H0L7S8</accession>
<dbReference type="InterPro" id="IPR045471">
    <property type="entry name" value="DUF6494"/>
</dbReference>
<keyword evidence="2" id="KW-1185">Reference proteome</keyword>
<dbReference type="OrthoDB" id="7363684at2"/>
<dbReference type="RefSeq" id="WP_089680020.1">
    <property type="nucleotide sequence ID" value="NZ_FNIV01000009.1"/>
</dbReference>
<dbReference type="AlphaFoldDB" id="A0A1H0L7S8"/>
<dbReference type="EMBL" id="FNIV01000009">
    <property type="protein sequence ID" value="SDO64165.1"/>
    <property type="molecule type" value="Genomic_DNA"/>
</dbReference>
<sequence length="68" mass="7435">MDQETFQHSIRKLLKNVGVTTQQEIEKAVAEGLEAGHLTGDERLPARVTVEVDGLSLALTFDGDITLE</sequence>